<sequence length="97" mass="10931">MKRISALLIVLVILSCKESVKENEKTKQTKSEIIENFTALVKNDVEDDNIDGSFSLAIIYKDSTLTLKSYRNANLNTIFRVGSISKSFPGFLMIQLQ</sequence>
<evidence type="ECO:0000313" key="1">
    <source>
        <dbReference type="EMBL" id="TXE15507.1"/>
    </source>
</evidence>
<protein>
    <recommendedName>
        <fullName evidence="3">Beta-lactamase family protein</fullName>
    </recommendedName>
</protein>
<dbReference type="InterPro" id="IPR012338">
    <property type="entry name" value="Beta-lactam/transpept-like"/>
</dbReference>
<dbReference type="PROSITE" id="PS51257">
    <property type="entry name" value="PROKAR_LIPOPROTEIN"/>
    <property type="match status" value="1"/>
</dbReference>
<organism evidence="1 2">
    <name type="scientific">Psychroserpens burtonensis</name>
    <dbReference type="NCBI Taxonomy" id="49278"/>
    <lineage>
        <taxon>Bacteria</taxon>
        <taxon>Pseudomonadati</taxon>
        <taxon>Bacteroidota</taxon>
        <taxon>Flavobacteriia</taxon>
        <taxon>Flavobacteriales</taxon>
        <taxon>Flavobacteriaceae</taxon>
        <taxon>Psychroserpens</taxon>
    </lineage>
</organism>
<gene>
    <name evidence="1" type="ORF">ES692_16465</name>
</gene>
<accession>A0A5C7BC62</accession>
<dbReference type="AlphaFoldDB" id="A0A5C7BC62"/>
<dbReference type="Gene3D" id="3.40.710.10">
    <property type="entry name" value="DD-peptidase/beta-lactamase superfamily"/>
    <property type="match status" value="1"/>
</dbReference>
<proteinExistence type="predicted"/>
<reference evidence="1 2" key="1">
    <citation type="submission" date="2019-08" db="EMBL/GenBank/DDBJ databases">
        <title>Genome of Psychroserpens burtonensis ACAM 167.</title>
        <authorList>
            <person name="Bowman J.P."/>
        </authorList>
    </citation>
    <scope>NUCLEOTIDE SEQUENCE [LARGE SCALE GENOMIC DNA]</scope>
    <source>
        <strain evidence="1 2">ACAM 167</strain>
    </source>
</reference>
<keyword evidence="2" id="KW-1185">Reference proteome</keyword>
<name>A0A5C7BC62_9FLAO</name>
<dbReference type="RefSeq" id="WP_028873001.1">
    <property type="nucleotide sequence ID" value="NZ_VOSB01000031.1"/>
</dbReference>
<dbReference type="SUPFAM" id="SSF56601">
    <property type="entry name" value="beta-lactamase/transpeptidase-like"/>
    <property type="match status" value="1"/>
</dbReference>
<dbReference type="EMBL" id="VOSB01000031">
    <property type="protein sequence ID" value="TXE15507.1"/>
    <property type="molecule type" value="Genomic_DNA"/>
</dbReference>
<comment type="caution">
    <text evidence="1">The sequence shown here is derived from an EMBL/GenBank/DDBJ whole genome shotgun (WGS) entry which is preliminary data.</text>
</comment>
<evidence type="ECO:0008006" key="3">
    <source>
        <dbReference type="Google" id="ProtNLM"/>
    </source>
</evidence>
<dbReference type="Proteomes" id="UP000321938">
    <property type="component" value="Unassembled WGS sequence"/>
</dbReference>
<evidence type="ECO:0000313" key="2">
    <source>
        <dbReference type="Proteomes" id="UP000321938"/>
    </source>
</evidence>